<dbReference type="AlphaFoldDB" id="A0A7X2LZ58"/>
<dbReference type="EC" id="4.1.1.65" evidence="3"/>
<dbReference type="EMBL" id="WKKI01000004">
    <property type="protein sequence ID" value="MRX71344.1"/>
    <property type="molecule type" value="Genomic_DNA"/>
</dbReference>
<organism evidence="13 14">
    <name type="scientific">Metabacillus lacus</name>
    <dbReference type="NCBI Taxonomy" id="1983721"/>
    <lineage>
        <taxon>Bacteria</taxon>
        <taxon>Bacillati</taxon>
        <taxon>Bacillota</taxon>
        <taxon>Bacilli</taxon>
        <taxon>Bacillales</taxon>
        <taxon>Bacillaceae</taxon>
        <taxon>Metabacillus</taxon>
    </lineage>
</organism>
<keyword evidence="7" id="KW-0865">Zymogen</keyword>
<keyword evidence="14" id="KW-1185">Reference proteome</keyword>
<dbReference type="UniPathway" id="UPA00558"/>
<evidence type="ECO:0000313" key="13">
    <source>
        <dbReference type="EMBL" id="MRX71344.1"/>
    </source>
</evidence>
<keyword evidence="10" id="KW-1208">Phospholipid metabolism</keyword>
<evidence type="ECO:0000256" key="3">
    <source>
        <dbReference type="ARBA" id="ARBA00012243"/>
    </source>
</evidence>
<dbReference type="PANTHER" id="PTHR10067">
    <property type="entry name" value="PHOSPHATIDYLSERINE DECARBOXYLASE"/>
    <property type="match status" value="1"/>
</dbReference>
<evidence type="ECO:0000256" key="11">
    <source>
        <dbReference type="ARBA" id="ARBA00023317"/>
    </source>
</evidence>
<comment type="cofactor">
    <cofactor evidence="1">
        <name>pyruvate</name>
        <dbReference type="ChEBI" id="CHEBI:15361"/>
    </cofactor>
</comment>
<gene>
    <name evidence="13" type="ORF">GJU40_04045</name>
</gene>
<dbReference type="RefSeq" id="WP_154306480.1">
    <property type="nucleotide sequence ID" value="NZ_WKKI01000004.1"/>
</dbReference>
<evidence type="ECO:0000256" key="1">
    <source>
        <dbReference type="ARBA" id="ARBA00001928"/>
    </source>
</evidence>
<dbReference type="InterPro" id="IPR033177">
    <property type="entry name" value="PSD-B"/>
</dbReference>
<dbReference type="OrthoDB" id="9802030at2"/>
<dbReference type="Proteomes" id="UP000448867">
    <property type="component" value="Unassembled WGS sequence"/>
</dbReference>
<keyword evidence="9 13" id="KW-0456">Lyase</keyword>
<proteinExistence type="predicted"/>
<dbReference type="GO" id="GO:0004609">
    <property type="term" value="F:phosphatidylserine decarboxylase activity"/>
    <property type="evidence" value="ECO:0007669"/>
    <property type="project" value="UniProtKB-EC"/>
</dbReference>
<keyword evidence="6" id="KW-0443">Lipid metabolism</keyword>
<dbReference type="NCBIfam" id="TIGR00163">
    <property type="entry name" value="PS_decarb"/>
    <property type="match status" value="1"/>
</dbReference>
<evidence type="ECO:0000256" key="5">
    <source>
        <dbReference type="ARBA" id="ARBA00022793"/>
    </source>
</evidence>
<name>A0A7X2LZ58_9BACI</name>
<evidence type="ECO:0000256" key="10">
    <source>
        <dbReference type="ARBA" id="ARBA00023264"/>
    </source>
</evidence>
<evidence type="ECO:0000256" key="4">
    <source>
        <dbReference type="ARBA" id="ARBA00022516"/>
    </source>
</evidence>
<dbReference type="InterPro" id="IPR003817">
    <property type="entry name" value="PS_Dcarbxylase"/>
</dbReference>
<dbReference type="NCBIfam" id="NF002853">
    <property type="entry name" value="PRK03140.1"/>
    <property type="match status" value="1"/>
</dbReference>
<evidence type="ECO:0000256" key="9">
    <source>
        <dbReference type="ARBA" id="ARBA00023239"/>
    </source>
</evidence>
<evidence type="ECO:0000256" key="7">
    <source>
        <dbReference type="ARBA" id="ARBA00023145"/>
    </source>
</evidence>
<dbReference type="Pfam" id="PF02666">
    <property type="entry name" value="PS_Dcarbxylase"/>
    <property type="match status" value="1"/>
</dbReference>
<evidence type="ECO:0000256" key="8">
    <source>
        <dbReference type="ARBA" id="ARBA00023209"/>
    </source>
</evidence>
<keyword evidence="11" id="KW-0670">Pyruvate</keyword>
<comment type="pathway">
    <text evidence="2">Lipid metabolism.</text>
</comment>
<evidence type="ECO:0000313" key="14">
    <source>
        <dbReference type="Proteomes" id="UP000448867"/>
    </source>
</evidence>
<sequence>MRKKIYQSFIELTNSLPLSKGLMTFSKSKLSKRMIPSYAKLFMIEQEEMGKNIAEYTSLHDLFIRELKIGSRQISALTESVSSPVDAVAEQFGTISEHSSIVVKNQQYSIEEMLENKELAKKYIGGQFIVLYLSPRHYHRIHSPIDGEITEQYNLGSASYPVNRWGLTYGKAPLSRNFRKVTEMVCGLNGGHAAVIKVGAMFINSIETTHVSKTLKKGEEMGYFSFGSTVVLLFEKDRFRLSPGLQVQSEVKMGEEIASVLV</sequence>
<protein>
    <recommendedName>
        <fullName evidence="3">phosphatidylserine decarboxylase</fullName>
        <ecNumber evidence="3">4.1.1.65</ecNumber>
    </recommendedName>
</protein>
<dbReference type="GO" id="GO:0006646">
    <property type="term" value="P:phosphatidylethanolamine biosynthetic process"/>
    <property type="evidence" value="ECO:0007669"/>
    <property type="project" value="UniProtKB-UniPathway"/>
</dbReference>
<evidence type="ECO:0000256" key="2">
    <source>
        <dbReference type="ARBA" id="ARBA00005189"/>
    </source>
</evidence>
<evidence type="ECO:0000256" key="6">
    <source>
        <dbReference type="ARBA" id="ARBA00023098"/>
    </source>
</evidence>
<reference evidence="13 14" key="1">
    <citation type="submission" date="2019-11" db="EMBL/GenBank/DDBJ databases">
        <title>Bacillus lacus genome.</title>
        <authorList>
            <person name="Allen C.J."/>
            <person name="Newman J.D."/>
        </authorList>
    </citation>
    <scope>NUCLEOTIDE SEQUENCE [LARGE SCALE GENOMIC DNA]</scope>
    <source>
        <strain evidence="13 14">KCTC 33946</strain>
    </source>
</reference>
<keyword evidence="5" id="KW-0210">Decarboxylase</keyword>
<dbReference type="PANTHER" id="PTHR10067:SF6">
    <property type="entry name" value="PHOSPHATIDYLSERINE DECARBOXYLASE PROENZYME, MITOCHONDRIAL"/>
    <property type="match status" value="1"/>
</dbReference>
<comment type="caution">
    <text evidence="13">The sequence shown here is derived from an EMBL/GenBank/DDBJ whole genome shotgun (WGS) entry which is preliminary data.</text>
</comment>
<keyword evidence="8" id="KW-0594">Phospholipid biosynthesis</keyword>
<keyword evidence="4" id="KW-0444">Lipid biosynthesis</keyword>
<accession>A0A7X2LZ58</accession>
<comment type="pathway">
    <text evidence="12">Phospholipid metabolism; phosphatidylethanolamine biosynthesis.</text>
</comment>
<evidence type="ECO:0000256" key="12">
    <source>
        <dbReference type="ARBA" id="ARBA00024326"/>
    </source>
</evidence>